<protein>
    <recommendedName>
        <fullName evidence="4">Omega-hydroxypalmitate O-feruloyl transferase</fullName>
    </recommendedName>
</protein>
<dbReference type="PANTHER" id="PTHR31642">
    <property type="entry name" value="TRICHOTHECENE 3-O-ACETYLTRANSFERASE"/>
    <property type="match status" value="1"/>
</dbReference>
<sequence>MEFVNNWGETARSLPLTVLPFLDKTILKPRNPHKIQYEHKEFTEIQGFSTSTELNKDKEVLYKSFCFDSQKLENLKKKAMENGLLVKCTSFEVLSAFLWRARTKALKMLPHQKTKLLFAVDARNKFDPPLPKAYFGNGIVLTNSICLAGELIEKSLSYGVRLVQEAIEMVSDIYMRSAIDYFEVTRARPSLSCTLLITAWSRLNFHTTDFGWGKLIVSGPVGLPEKEVTLFLGNGKERNGINVLLEFPVSARKIFQELMETLSKFMVCSVN</sequence>
<dbReference type="AlphaFoldDB" id="A0AAD2A251"/>
<comment type="similarity">
    <text evidence="1">Belongs to the plant acyltransferase family.</text>
</comment>
<dbReference type="PANTHER" id="PTHR31642:SF318">
    <property type="entry name" value="OMEGA-HYDROXYPALMITATE O-FERULOYL TRANSFERASE"/>
    <property type="match status" value="1"/>
</dbReference>
<gene>
    <name evidence="2" type="ORF">FPE_LOCUS24677</name>
</gene>
<dbReference type="EMBL" id="OU503050">
    <property type="protein sequence ID" value="CAI9777247.1"/>
    <property type="molecule type" value="Genomic_DNA"/>
</dbReference>
<dbReference type="InterPro" id="IPR023213">
    <property type="entry name" value="CAT-like_dom_sf"/>
</dbReference>
<dbReference type="Proteomes" id="UP000834106">
    <property type="component" value="Chromosome 15"/>
</dbReference>
<reference evidence="2" key="1">
    <citation type="submission" date="2023-05" db="EMBL/GenBank/DDBJ databases">
        <authorList>
            <person name="Huff M."/>
        </authorList>
    </citation>
    <scope>NUCLEOTIDE SEQUENCE</scope>
</reference>
<evidence type="ECO:0008006" key="4">
    <source>
        <dbReference type="Google" id="ProtNLM"/>
    </source>
</evidence>
<evidence type="ECO:0000313" key="2">
    <source>
        <dbReference type="EMBL" id="CAI9777247.1"/>
    </source>
</evidence>
<evidence type="ECO:0000313" key="3">
    <source>
        <dbReference type="Proteomes" id="UP000834106"/>
    </source>
</evidence>
<dbReference type="Gene3D" id="3.30.559.10">
    <property type="entry name" value="Chloramphenicol acetyltransferase-like domain"/>
    <property type="match status" value="2"/>
</dbReference>
<name>A0AAD2A251_9LAMI</name>
<organism evidence="2 3">
    <name type="scientific">Fraxinus pennsylvanica</name>
    <dbReference type="NCBI Taxonomy" id="56036"/>
    <lineage>
        <taxon>Eukaryota</taxon>
        <taxon>Viridiplantae</taxon>
        <taxon>Streptophyta</taxon>
        <taxon>Embryophyta</taxon>
        <taxon>Tracheophyta</taxon>
        <taxon>Spermatophyta</taxon>
        <taxon>Magnoliopsida</taxon>
        <taxon>eudicotyledons</taxon>
        <taxon>Gunneridae</taxon>
        <taxon>Pentapetalae</taxon>
        <taxon>asterids</taxon>
        <taxon>lamiids</taxon>
        <taxon>Lamiales</taxon>
        <taxon>Oleaceae</taxon>
        <taxon>Oleeae</taxon>
        <taxon>Fraxinus</taxon>
    </lineage>
</organism>
<dbReference type="GO" id="GO:0016747">
    <property type="term" value="F:acyltransferase activity, transferring groups other than amino-acyl groups"/>
    <property type="evidence" value="ECO:0007669"/>
    <property type="project" value="TreeGrafter"/>
</dbReference>
<accession>A0AAD2A251</accession>
<evidence type="ECO:0000256" key="1">
    <source>
        <dbReference type="ARBA" id="ARBA00009861"/>
    </source>
</evidence>
<keyword evidence="3" id="KW-1185">Reference proteome</keyword>
<dbReference type="Pfam" id="PF02458">
    <property type="entry name" value="Transferase"/>
    <property type="match status" value="1"/>
</dbReference>
<proteinExistence type="inferred from homology"/>
<dbReference type="InterPro" id="IPR050317">
    <property type="entry name" value="Plant_Fungal_Acyltransferase"/>
</dbReference>